<dbReference type="PANTHER" id="PTHR10971">
    <property type="entry name" value="MRNA EXPORT FACTOR AND BUB3"/>
    <property type="match status" value="1"/>
</dbReference>
<feature type="repeat" description="WD" evidence="3">
    <location>
        <begin position="50"/>
        <end position="91"/>
    </location>
</feature>
<evidence type="ECO:0000256" key="2">
    <source>
        <dbReference type="ARBA" id="ARBA00022737"/>
    </source>
</evidence>
<dbReference type="AlphaFoldDB" id="A0AAD9CZI5"/>
<accession>A0AAD9CZI5</accession>
<dbReference type="Proteomes" id="UP001182556">
    <property type="component" value="Unassembled WGS sequence"/>
</dbReference>
<reference evidence="4" key="1">
    <citation type="submission" date="2023-02" db="EMBL/GenBank/DDBJ databases">
        <title>Identification and recombinant expression of a fungal hydrolase from Papiliotrema laurentii that hydrolyzes apple cutin and clears colloidal polyester polyurethane.</title>
        <authorList>
            <consortium name="DOE Joint Genome Institute"/>
            <person name="Roman V.A."/>
            <person name="Bojanowski C."/>
            <person name="Crable B.R."/>
            <person name="Wagner D.N."/>
            <person name="Hung C.S."/>
            <person name="Nadeau L.J."/>
            <person name="Schratz L."/>
            <person name="Haridas S."/>
            <person name="Pangilinan J."/>
            <person name="Lipzen A."/>
            <person name="Na H."/>
            <person name="Yan M."/>
            <person name="Ng V."/>
            <person name="Grigoriev I.V."/>
            <person name="Spatafora J.W."/>
            <person name="Barlow D."/>
            <person name="Biffinger J."/>
            <person name="Kelley-Loughnane N."/>
            <person name="Varaljay V.A."/>
            <person name="Crookes-Goodson W.J."/>
        </authorList>
    </citation>
    <scope>NUCLEOTIDE SEQUENCE</scope>
    <source>
        <strain evidence="4">5307AH</strain>
    </source>
</reference>
<organism evidence="4 5">
    <name type="scientific">Papiliotrema laurentii</name>
    <name type="common">Cryptococcus laurentii</name>
    <dbReference type="NCBI Taxonomy" id="5418"/>
    <lineage>
        <taxon>Eukaryota</taxon>
        <taxon>Fungi</taxon>
        <taxon>Dikarya</taxon>
        <taxon>Basidiomycota</taxon>
        <taxon>Agaricomycotina</taxon>
        <taxon>Tremellomycetes</taxon>
        <taxon>Tremellales</taxon>
        <taxon>Rhynchogastremaceae</taxon>
        <taxon>Papiliotrema</taxon>
    </lineage>
</organism>
<dbReference type="InterPro" id="IPR036322">
    <property type="entry name" value="WD40_repeat_dom_sf"/>
</dbReference>
<keyword evidence="2" id="KW-0677">Repeat</keyword>
<dbReference type="InterPro" id="IPR020472">
    <property type="entry name" value="WD40_PAC1"/>
</dbReference>
<dbReference type="Gene3D" id="2.130.10.10">
    <property type="entry name" value="YVTN repeat-like/Quinoprotein amine dehydrogenase"/>
    <property type="match status" value="1"/>
</dbReference>
<gene>
    <name evidence="4" type="ORF">DB88DRAFT_491839</name>
</gene>
<comment type="caution">
    <text evidence="4">The sequence shown here is derived from an EMBL/GenBank/DDBJ whole genome shotgun (WGS) entry which is preliminary data.</text>
</comment>
<name>A0AAD9CZI5_PAPLA</name>
<dbReference type="PRINTS" id="PR00320">
    <property type="entry name" value="GPROTEINBRPT"/>
</dbReference>
<dbReference type="PROSITE" id="PS50082">
    <property type="entry name" value="WD_REPEATS_2"/>
    <property type="match status" value="3"/>
</dbReference>
<proteinExistence type="predicted"/>
<dbReference type="InterPro" id="IPR001680">
    <property type="entry name" value="WD40_rpt"/>
</dbReference>
<evidence type="ECO:0000256" key="3">
    <source>
        <dbReference type="PROSITE-ProRule" id="PRU00221"/>
    </source>
</evidence>
<dbReference type="SMART" id="SM00320">
    <property type="entry name" value="WD40"/>
    <property type="match status" value="5"/>
</dbReference>
<dbReference type="Pfam" id="PF00400">
    <property type="entry name" value="WD40"/>
    <property type="match status" value="4"/>
</dbReference>
<protein>
    <submittedName>
        <fullName evidence="4">Poly(A)+ rna export protein</fullName>
    </submittedName>
</protein>
<keyword evidence="5" id="KW-1185">Reference proteome</keyword>
<feature type="repeat" description="WD" evidence="3">
    <location>
        <begin position="247"/>
        <end position="281"/>
    </location>
</feature>
<evidence type="ECO:0000313" key="5">
    <source>
        <dbReference type="Proteomes" id="UP001182556"/>
    </source>
</evidence>
<evidence type="ECO:0000313" key="4">
    <source>
        <dbReference type="EMBL" id="KAK1923619.1"/>
    </source>
</evidence>
<dbReference type="PROSITE" id="PS50294">
    <property type="entry name" value="WD_REPEATS_REGION"/>
    <property type="match status" value="2"/>
</dbReference>
<evidence type="ECO:0000256" key="1">
    <source>
        <dbReference type="ARBA" id="ARBA00022574"/>
    </source>
</evidence>
<sequence>MSAGDLSLQPPADGISSVSFSPDSTKLLVSSWDSTIQIHDLSGPTQPPQILSHPAAVLTATFGSSSSVAFSGGLDKRVRQWDLQSGQCKVLGKHDNAVSSLVWCPESNVLISGSWDSTIKVWDPSAENPLKSSHTVPERVYNLSYAPTTSTLLVSMAHRHVWIYNVPALAAAVEGQPLKADQERESALKFLTRSVATMVDGKGWASGSIEGRISVEYFGKDAEAQAQKYAFRAHRQTVDGVDQVYPINALAYHPIHNTFASGGSDGFISIWDHTAKKRMKLYPKYPTAISALAFSPDGTKLAIGASYEHDNAVVEGERGRTLLLIKDTVMEDCKPKAKA</sequence>
<dbReference type="SUPFAM" id="SSF50978">
    <property type="entry name" value="WD40 repeat-like"/>
    <property type="match status" value="1"/>
</dbReference>
<dbReference type="EMBL" id="JAODAN010000006">
    <property type="protein sequence ID" value="KAK1923619.1"/>
    <property type="molecule type" value="Genomic_DNA"/>
</dbReference>
<keyword evidence="1 3" id="KW-0853">WD repeat</keyword>
<feature type="repeat" description="WD" evidence="3">
    <location>
        <begin position="91"/>
        <end position="132"/>
    </location>
</feature>
<dbReference type="InterPro" id="IPR015943">
    <property type="entry name" value="WD40/YVTN_repeat-like_dom_sf"/>
</dbReference>